<dbReference type="Proteomes" id="UP001595712">
    <property type="component" value="Unassembled WGS sequence"/>
</dbReference>
<name>A0ABV7PRC2_9ACTN</name>
<feature type="transmembrane region" description="Helical" evidence="1">
    <location>
        <begin position="138"/>
        <end position="156"/>
    </location>
</feature>
<gene>
    <name evidence="2" type="ORF">ACFO8M_01150</name>
</gene>
<accession>A0ABV7PRC2</accession>
<feature type="transmembrane region" description="Helical" evidence="1">
    <location>
        <begin position="95"/>
        <end position="118"/>
    </location>
</feature>
<evidence type="ECO:0008006" key="4">
    <source>
        <dbReference type="Google" id="ProtNLM"/>
    </source>
</evidence>
<keyword evidence="1" id="KW-0472">Membrane</keyword>
<feature type="transmembrane region" description="Helical" evidence="1">
    <location>
        <begin position="66"/>
        <end position="88"/>
    </location>
</feature>
<dbReference type="EMBL" id="JBHRWO010000004">
    <property type="protein sequence ID" value="MFC3491094.1"/>
    <property type="molecule type" value="Genomic_DNA"/>
</dbReference>
<keyword evidence="3" id="KW-1185">Reference proteome</keyword>
<dbReference type="RefSeq" id="WP_387969359.1">
    <property type="nucleotide sequence ID" value="NZ_JBHRWO010000004.1"/>
</dbReference>
<evidence type="ECO:0000313" key="3">
    <source>
        <dbReference type="Proteomes" id="UP001595712"/>
    </source>
</evidence>
<evidence type="ECO:0000313" key="2">
    <source>
        <dbReference type="EMBL" id="MFC3491094.1"/>
    </source>
</evidence>
<sequence length="164" mass="16954">MTASTPPQTPVSPVRIPGTTLVAVIVLWAMAGYGFAGGIYTTGTRLGVVSAEIEVDSVELPPGFEAVTYLGAAMAFVLVLPRIVFAFWTGMGSRWARVGAMVTETVSAAFWLATLLVVERAELTSTVAEYTGIASGNLAVIIGACCSVGAVALLATPGSKAWNR</sequence>
<evidence type="ECO:0000256" key="1">
    <source>
        <dbReference type="SAM" id="Phobius"/>
    </source>
</evidence>
<keyword evidence="1" id="KW-1133">Transmembrane helix</keyword>
<reference evidence="3" key="1">
    <citation type="journal article" date="2019" name="Int. J. Syst. Evol. Microbiol.">
        <title>The Global Catalogue of Microorganisms (GCM) 10K type strain sequencing project: providing services to taxonomists for standard genome sequencing and annotation.</title>
        <authorList>
            <consortium name="The Broad Institute Genomics Platform"/>
            <consortium name="The Broad Institute Genome Sequencing Center for Infectious Disease"/>
            <person name="Wu L."/>
            <person name="Ma J."/>
        </authorList>
    </citation>
    <scope>NUCLEOTIDE SEQUENCE [LARGE SCALE GENOMIC DNA]</scope>
    <source>
        <strain evidence="3">CGMCC 4.7396</strain>
    </source>
</reference>
<proteinExistence type="predicted"/>
<keyword evidence="1" id="KW-0812">Transmembrane</keyword>
<comment type="caution">
    <text evidence="2">The sequence shown here is derived from an EMBL/GenBank/DDBJ whole genome shotgun (WGS) entry which is preliminary data.</text>
</comment>
<protein>
    <recommendedName>
        <fullName evidence="4">DUF2975 domain-containing protein</fullName>
    </recommendedName>
</protein>
<feature type="transmembrane region" description="Helical" evidence="1">
    <location>
        <begin position="21"/>
        <end position="40"/>
    </location>
</feature>
<organism evidence="2 3">
    <name type="scientific">Glycomyces rhizosphaerae</name>
    <dbReference type="NCBI Taxonomy" id="2054422"/>
    <lineage>
        <taxon>Bacteria</taxon>
        <taxon>Bacillati</taxon>
        <taxon>Actinomycetota</taxon>
        <taxon>Actinomycetes</taxon>
        <taxon>Glycomycetales</taxon>
        <taxon>Glycomycetaceae</taxon>
        <taxon>Glycomyces</taxon>
    </lineage>
</organism>